<dbReference type="OrthoDB" id="5244955at2"/>
<protein>
    <submittedName>
        <fullName evidence="1">Uncharacterized protein</fullName>
    </submittedName>
</protein>
<dbReference type="AlphaFoldDB" id="A0A660LGW5"/>
<evidence type="ECO:0000313" key="1">
    <source>
        <dbReference type="EMBL" id="RKQ93929.1"/>
    </source>
</evidence>
<organism evidence="1 2">
    <name type="scientific">Solirubrobacter pauli</name>
    <dbReference type="NCBI Taxonomy" id="166793"/>
    <lineage>
        <taxon>Bacteria</taxon>
        <taxon>Bacillati</taxon>
        <taxon>Actinomycetota</taxon>
        <taxon>Thermoleophilia</taxon>
        <taxon>Solirubrobacterales</taxon>
        <taxon>Solirubrobacteraceae</taxon>
        <taxon>Solirubrobacter</taxon>
    </lineage>
</organism>
<comment type="caution">
    <text evidence="1">The sequence shown here is derived from an EMBL/GenBank/DDBJ whole genome shotgun (WGS) entry which is preliminary data.</text>
</comment>
<proteinExistence type="predicted"/>
<keyword evidence="2" id="KW-1185">Reference proteome</keyword>
<reference evidence="1 2" key="1">
    <citation type="submission" date="2018-10" db="EMBL/GenBank/DDBJ databases">
        <title>Genomic Encyclopedia of Archaeal and Bacterial Type Strains, Phase II (KMG-II): from individual species to whole genera.</title>
        <authorList>
            <person name="Goeker M."/>
        </authorList>
    </citation>
    <scope>NUCLEOTIDE SEQUENCE [LARGE SCALE GENOMIC DNA]</scope>
    <source>
        <strain evidence="1 2">DSM 14954</strain>
    </source>
</reference>
<dbReference type="Proteomes" id="UP000278962">
    <property type="component" value="Unassembled WGS sequence"/>
</dbReference>
<name>A0A660LGW5_9ACTN</name>
<gene>
    <name evidence="1" type="ORF">C8N24_3804</name>
</gene>
<dbReference type="EMBL" id="RBIL01000001">
    <property type="protein sequence ID" value="RKQ93929.1"/>
    <property type="molecule type" value="Genomic_DNA"/>
</dbReference>
<dbReference type="RefSeq" id="WP_121252482.1">
    <property type="nucleotide sequence ID" value="NZ_RBIL01000001.1"/>
</dbReference>
<accession>A0A660LGW5</accession>
<evidence type="ECO:0000313" key="2">
    <source>
        <dbReference type="Proteomes" id="UP000278962"/>
    </source>
</evidence>
<sequence>MDLEERTLDDTIARTCSVCGAKLTSAEIKDAREAGGPFLCSVHAAEVAPADEIATDIEPS</sequence>